<comment type="similarity">
    <text evidence="2">Belongs to the SNAPC3/SRD2 family.</text>
</comment>
<dbReference type="GO" id="GO:0003681">
    <property type="term" value="F:bent DNA binding"/>
    <property type="evidence" value="ECO:0007669"/>
    <property type="project" value="TreeGrafter"/>
</dbReference>
<dbReference type="Proteomes" id="UP000559027">
    <property type="component" value="Unassembled WGS sequence"/>
</dbReference>
<keyword evidence="4" id="KW-0238">DNA-binding</keyword>
<evidence type="ECO:0000256" key="6">
    <source>
        <dbReference type="ARBA" id="ARBA00023242"/>
    </source>
</evidence>
<evidence type="ECO:0000256" key="2">
    <source>
        <dbReference type="ARBA" id="ARBA00010410"/>
    </source>
</evidence>
<dbReference type="PANTHER" id="PTHR13421">
    <property type="entry name" value="SNRNA-ACTIVATING PROTEIN COMPLEX SUBUNIT 3"/>
    <property type="match status" value="1"/>
</dbReference>
<dbReference type="Pfam" id="PF12251">
    <property type="entry name" value="SNAPC3"/>
    <property type="match status" value="1"/>
</dbReference>
<reference evidence="8 9" key="1">
    <citation type="journal article" date="2020" name="ISME J.">
        <title>Uncovering the hidden diversity of litter-decomposition mechanisms in mushroom-forming fungi.</title>
        <authorList>
            <person name="Floudas D."/>
            <person name="Bentzer J."/>
            <person name="Ahren D."/>
            <person name="Johansson T."/>
            <person name="Persson P."/>
            <person name="Tunlid A."/>
        </authorList>
    </citation>
    <scope>NUCLEOTIDE SEQUENCE [LARGE SCALE GENOMIC DNA]</scope>
    <source>
        <strain evidence="8 9">CBS 146.42</strain>
    </source>
</reference>
<feature type="region of interest" description="Disordered" evidence="7">
    <location>
        <begin position="144"/>
        <end position="166"/>
    </location>
</feature>
<dbReference type="GO" id="GO:0019185">
    <property type="term" value="C:snRNA-activating protein complex"/>
    <property type="evidence" value="ECO:0007669"/>
    <property type="project" value="TreeGrafter"/>
</dbReference>
<evidence type="ECO:0008006" key="10">
    <source>
        <dbReference type="Google" id="ProtNLM"/>
    </source>
</evidence>
<dbReference type="GO" id="GO:0042795">
    <property type="term" value="P:snRNA transcription by RNA polymerase II"/>
    <property type="evidence" value="ECO:0007669"/>
    <property type="project" value="TreeGrafter"/>
</dbReference>
<keyword evidence="6" id="KW-0539">Nucleus</keyword>
<organism evidence="8 9">
    <name type="scientific">Leucocoprinus leucothites</name>
    <dbReference type="NCBI Taxonomy" id="201217"/>
    <lineage>
        <taxon>Eukaryota</taxon>
        <taxon>Fungi</taxon>
        <taxon>Dikarya</taxon>
        <taxon>Basidiomycota</taxon>
        <taxon>Agaricomycotina</taxon>
        <taxon>Agaricomycetes</taxon>
        <taxon>Agaricomycetidae</taxon>
        <taxon>Agaricales</taxon>
        <taxon>Agaricineae</taxon>
        <taxon>Agaricaceae</taxon>
        <taxon>Leucocoprinus</taxon>
    </lineage>
</organism>
<dbReference type="GO" id="GO:0001006">
    <property type="term" value="F:RNA polymerase III type 3 promoter sequence-specific DNA binding"/>
    <property type="evidence" value="ECO:0007669"/>
    <property type="project" value="TreeGrafter"/>
</dbReference>
<keyword evidence="5" id="KW-0804">Transcription</keyword>
<dbReference type="InterPro" id="IPR022042">
    <property type="entry name" value="snRNA-activating_su3"/>
</dbReference>
<comment type="caution">
    <text evidence="8">The sequence shown here is derived from an EMBL/GenBank/DDBJ whole genome shotgun (WGS) entry which is preliminary data.</text>
</comment>
<evidence type="ECO:0000256" key="7">
    <source>
        <dbReference type="SAM" id="MobiDB-lite"/>
    </source>
</evidence>
<keyword evidence="9" id="KW-1185">Reference proteome</keyword>
<evidence type="ECO:0000313" key="9">
    <source>
        <dbReference type="Proteomes" id="UP000559027"/>
    </source>
</evidence>
<evidence type="ECO:0000313" key="8">
    <source>
        <dbReference type="EMBL" id="KAF5351890.1"/>
    </source>
</evidence>
<dbReference type="GO" id="GO:0005634">
    <property type="term" value="C:nucleus"/>
    <property type="evidence" value="ECO:0007669"/>
    <property type="project" value="UniProtKB-SubCell"/>
</dbReference>
<proteinExistence type="inferred from homology"/>
<protein>
    <recommendedName>
        <fullName evidence="10">snRNA-activating protein complex subunit 3</fullName>
    </recommendedName>
</protein>
<evidence type="ECO:0000256" key="1">
    <source>
        <dbReference type="ARBA" id="ARBA00004123"/>
    </source>
</evidence>
<dbReference type="GO" id="GO:0001046">
    <property type="term" value="F:core promoter sequence-specific DNA binding"/>
    <property type="evidence" value="ECO:0007669"/>
    <property type="project" value="TreeGrafter"/>
</dbReference>
<sequence>MDASLPKLLESHFGPESELIGVTKAIQTISEQSKACALDLEQQWSTISEDRKTALASECSILDLKSTLQETWSNPTLSSFLLKDQDRIAAALSLGSNKDGKATRRGQLSAPDTMPLEVRALHDSINNIKLSSWNFPTEASAFIRTPRNSDQNAYETPKPNETGRAKSITSEEEAIIIVTVFDKVPWSPCYVTRLSQHAFLSSQTLDDICKAVPCAPYASPIPSRLEGPVHTYAPEEGPGRVLCMEGVAYGDSQEDNYATKLVNHLATVSRSKLSIKKATTSLSQTPLSSMSFRINEPYWLLHRGNCEHFLVIEQIRAIHPSDPRTGYPILLQHAPQLLDICRACSKSPAVWSIVNDIRLGESPSYLCAPCWANMGLPDTSEYGPIEVIPLLYHVP</sequence>
<dbReference type="GO" id="GO:0042796">
    <property type="term" value="P:snRNA transcription by RNA polymerase III"/>
    <property type="evidence" value="ECO:0007669"/>
    <property type="project" value="TreeGrafter"/>
</dbReference>
<evidence type="ECO:0000256" key="3">
    <source>
        <dbReference type="ARBA" id="ARBA00023015"/>
    </source>
</evidence>
<gene>
    <name evidence="8" type="ORF">D9756_007555</name>
</gene>
<dbReference type="EMBL" id="JAACJO010000012">
    <property type="protein sequence ID" value="KAF5351890.1"/>
    <property type="molecule type" value="Genomic_DNA"/>
</dbReference>
<evidence type="ECO:0000256" key="4">
    <source>
        <dbReference type="ARBA" id="ARBA00023125"/>
    </source>
</evidence>
<dbReference type="GO" id="GO:0000978">
    <property type="term" value="F:RNA polymerase II cis-regulatory region sequence-specific DNA binding"/>
    <property type="evidence" value="ECO:0007669"/>
    <property type="project" value="TreeGrafter"/>
</dbReference>
<dbReference type="AlphaFoldDB" id="A0A8H5D1G6"/>
<dbReference type="PANTHER" id="PTHR13421:SF16">
    <property type="entry name" value="SNRNA-ACTIVATING PROTEIN COMPLEX SUBUNIT 3"/>
    <property type="match status" value="1"/>
</dbReference>
<comment type="subcellular location">
    <subcellularLocation>
        <location evidence="1">Nucleus</location>
    </subcellularLocation>
</comment>
<accession>A0A8H5D1G6</accession>
<evidence type="ECO:0000256" key="5">
    <source>
        <dbReference type="ARBA" id="ARBA00023163"/>
    </source>
</evidence>
<keyword evidence="3" id="KW-0805">Transcription regulation</keyword>
<dbReference type="OrthoDB" id="3437960at2759"/>
<name>A0A8H5D1G6_9AGAR</name>